<organism evidence="2 3">
    <name type="scientific">Ficus carica</name>
    <name type="common">Common fig</name>
    <dbReference type="NCBI Taxonomy" id="3494"/>
    <lineage>
        <taxon>Eukaryota</taxon>
        <taxon>Viridiplantae</taxon>
        <taxon>Streptophyta</taxon>
        <taxon>Embryophyta</taxon>
        <taxon>Tracheophyta</taxon>
        <taxon>Spermatophyta</taxon>
        <taxon>Magnoliopsida</taxon>
        <taxon>eudicotyledons</taxon>
        <taxon>Gunneridae</taxon>
        <taxon>Pentapetalae</taxon>
        <taxon>rosids</taxon>
        <taxon>fabids</taxon>
        <taxon>Rosales</taxon>
        <taxon>Moraceae</taxon>
        <taxon>Ficeae</taxon>
        <taxon>Ficus</taxon>
    </lineage>
</organism>
<evidence type="ECO:0000313" key="3">
    <source>
        <dbReference type="Proteomes" id="UP001187192"/>
    </source>
</evidence>
<protein>
    <submittedName>
        <fullName evidence="2">Uncharacterized protein</fullName>
    </submittedName>
</protein>
<accession>A0AA88CX77</accession>
<dbReference type="Gramene" id="FCD_00011691-RA">
    <property type="protein sequence ID" value="FCD_00011691-RA:cds"/>
    <property type="gene ID" value="FCD_00011691"/>
</dbReference>
<keyword evidence="3" id="KW-1185">Reference proteome</keyword>
<dbReference type="AlphaFoldDB" id="A0AA88CX77"/>
<feature type="compositionally biased region" description="Basic and acidic residues" evidence="1">
    <location>
        <begin position="92"/>
        <end position="101"/>
    </location>
</feature>
<feature type="compositionally biased region" description="Basic residues" evidence="1">
    <location>
        <begin position="102"/>
        <end position="120"/>
    </location>
</feature>
<feature type="region of interest" description="Disordered" evidence="1">
    <location>
        <begin position="46"/>
        <end position="68"/>
    </location>
</feature>
<evidence type="ECO:0000313" key="2">
    <source>
        <dbReference type="EMBL" id="GMN33357.1"/>
    </source>
</evidence>
<name>A0AA88CX77_FICCA</name>
<dbReference type="PANTHER" id="PTHR35167">
    <property type="entry name" value="OS05G0216466 PROTEIN"/>
    <property type="match status" value="1"/>
</dbReference>
<evidence type="ECO:0000256" key="1">
    <source>
        <dbReference type="SAM" id="MobiDB-lite"/>
    </source>
</evidence>
<proteinExistence type="predicted"/>
<feature type="region of interest" description="Disordered" evidence="1">
    <location>
        <begin position="92"/>
        <end position="141"/>
    </location>
</feature>
<dbReference type="Proteomes" id="UP001187192">
    <property type="component" value="Unassembled WGS sequence"/>
</dbReference>
<sequence length="141" mass="17178">MEESLVIKFPTMEGYYYCDEKKNDKDHELFTDSDMAAAAQQLMQLSDEENHSNNDNITDYHHDHDQEEIDQTLKIRSRRTWSKIEEIFGKEEEEAYHDHHDQYHRHHDHDHQRQRKKQKYRSLASVYRETRPTDDQKKQSS</sequence>
<dbReference type="PANTHER" id="PTHR35167:SF3">
    <property type="entry name" value="OS05G0216466 PROTEIN"/>
    <property type="match status" value="1"/>
</dbReference>
<gene>
    <name evidence="2" type="ORF">TIFTF001_004108</name>
</gene>
<reference evidence="2" key="1">
    <citation type="submission" date="2023-07" db="EMBL/GenBank/DDBJ databases">
        <title>draft genome sequence of fig (Ficus carica).</title>
        <authorList>
            <person name="Takahashi T."/>
            <person name="Nishimura K."/>
        </authorList>
    </citation>
    <scope>NUCLEOTIDE SEQUENCE</scope>
</reference>
<comment type="caution">
    <text evidence="2">The sequence shown here is derived from an EMBL/GenBank/DDBJ whole genome shotgun (WGS) entry which is preliminary data.</text>
</comment>
<feature type="compositionally biased region" description="Basic and acidic residues" evidence="1">
    <location>
        <begin position="48"/>
        <end position="65"/>
    </location>
</feature>
<feature type="compositionally biased region" description="Basic and acidic residues" evidence="1">
    <location>
        <begin position="128"/>
        <end position="141"/>
    </location>
</feature>
<dbReference type="EMBL" id="BTGU01000004">
    <property type="protein sequence ID" value="GMN33357.1"/>
    <property type="molecule type" value="Genomic_DNA"/>
</dbReference>